<dbReference type="NCBIfam" id="NF033510">
    <property type="entry name" value="Ca_tandemer"/>
    <property type="match status" value="6"/>
</dbReference>
<dbReference type="InterPro" id="IPR010221">
    <property type="entry name" value="VCBS_dom"/>
</dbReference>
<sequence length="5376" mass="573631">MMTVTGDEDAPVVSGVFSTAATETDSDEAVASVSGTLGISDADNADSPSFTDTTVDGTYGSLVLTSGQWVYTLNRDDSGYLTASDTVTDTLTLTATDGTQQQITISITGTDTTAIISGNKQSTLLKTETTASGTVSLFDPDASTQPTLPNQTHIGTYGTLTTNSDGTWSYVVDPSAIKALNDDEQTQDTFAVTASDGSEHQIIITVTGDEDASVISGVTSGSVAEDDADLIAQGQLSITDEDTNDSPSLINTTLTGQYGTFDLNNGHWTFTANNSALQPLDQGQTAQDTFTVNASDGNSELVTITLTGVEDASSVGGTHTGSVTENSLGPFSISAGALATGATTTSNTSSHIQIAGVPYILTTNVGYNGLVTFHRVENDGSVTESDRMFYDSSQGTVATTLSGSITSDVQSFGLPLDALGNGLTASNIYDVTGQTTLFLTSQNSGSISVWHISDTGELSFHGGKTFGHSQPSTNGGIVRENILYEAPGGTFYIYATRPQNDRIDVLTYNPTTGAISETGTTISAGDNVSSLDLLTHGGNTYLFSASNDTLNVYAIDESNGGLTLETSNTFDLGSNHSVNTHQTENGDSFILASGDDNKISHLYQLENDGSITQRDSLDSGFSYHSSPTEVDNHLIFVCESESGGVDLFTIGANHRFQHLKHLSGFDNDDAVPQLVVTENGNFYLVDINGVFTSQALTITDLTPQATGTLTISDPDANDTPTFQNTNVDGTYGSLSLTDGTWVYSAAAHSVAPLTDGQVVHDTLTLTATDGTQQNVVITLTGVDFNAATSLTSLAGDGIINSTEASGTVNIEGQFGHAIAGDTAEFVVNGSVFTYTFTETDIQNGGTFTIAVSGQDLATVTTATLMLIRDGQTLLENDYTYSVDTDAPQTPATSVALSQIGNATNTIGAADLNNGNITVAGSISGEFTTGDTVTVSVAGSVIATGTIASSGVFDFAVENSLLISDTSLTVTVNATDVAGNVGQITHTSAYTFTLTDFLSINPISNDNTINLSESGATLPISGQFSLAQVGDIAQTTINGQQYSHTLTSDDISNGGVFSLDVAGSVLADNNNLTVEIFRSSQKLFSKEHSYSTDLTAPGELVEGSQAVVNTYTYNQQIKPTIASFSDGSYIVAWQSFGQDGDRWGIYGQRYDASGTKLGNEFQLHNNTYKDQERVKIAVFSDDTFIIVYDTNASDDHNIAARKFSSDGTPLGSEFIINTNTYGTQAEPDITALANDRFAVTWRTSDGSGNGVACQLFNADGSTVGNEVLVNTYTTSGQEWPQIAPFSDGGYVITWQSNDQDGQYKGVYAQRFDHLGNKVGVETLVNTTTSGEQSDPAVTALNNDSYVIVWRDYDIAAGTFDIQGQIFLSDGTPLGSEFQINTTTSINSDDEQIDDPHVTHLSDGGFAVTWSEIVYTYSERNIYLQRFSASGDKVGDEIAVSESIGAPQASEPFLTTTNNGQLLVTWSLDTGGIDDIVVKNYTLSTSLSITEVAGADFIVTENELVADNVTITGKANGEFSAGDAVTIWVTGTQIGTGSVDANGDFTTTVPISTLVDTSTLTVKLAASDTAGNVSSISSTADFAIDHDSFLTIDSVTPDNIVNIAESQTTVAVTGLYSIASAGDVVDVTLNGATYSHTVTTAEANAGGYFTLSVNGSDLAADNSLLVSLSHGGAQITSQTTAYTVDVSAPTALTIGSEQTANTYLTNNQLYPASAYFSDGSFVVLWESALQDGDGMGIFGQRYDASGNKAGAEFQLNISTTDYQDSVSVTVFSDDTFIAAWKSEHPSGSNTTEFVGRKYDSDGTPLTGEFTLKSSSESQYQPQITALPNDSYITTWVSNEKSATSDIVSQHFDANGNKQGSEIIVSSDTSRNQWDPKVAVFSDGGYVVTWYAWSVYDGGNLDYRVFAQRFDSSGNKLGGVDTVHTTHKGDNHYPDITVLKDDSYVIVWQSENDRSNPTTYDIHGQRFYKDGTPFGSEFKANAVTADYGQNEKLQRPSVTGLNDGGYAIAWEFKDTSPDTSNILLQRFSPIGEKIGDELTVSTGEAGYTARPQLSTNPDGTVLVAWGEKVAGYDDVKTRAYSMSTHLSIEGIGSSDYIVDNADLSAGNIPVSGKAIGEFSDGDTVTIWVDGTQIGSGNIDASGNFSVGVPLSSISSHTELTAKLSASDTAGNIGIIPATSSYSIDIDSFLIINALTGDNTINITESQASVDVTGQYVLAKTGDTVDVAVNGNTYTHTFTSTEVAAGGSFSISVNGSDLAADSDIAVSVSSGGSDVVSRTHPYNIDLTPPSVLGVSETVTANTYLPSFQGFPTLEHFSDGSYVVAWQSYDQDGDEYGIFAQHFDAKGNKSGSEYQLNTSIVDFQSDVSLTVFSDDSFIATWHSYHNGVSKPDHVMGRKFSQDGTPLTDELNFNVSTSSNYQPRVTALADDSYVLSWHSSSVIKSQRFDADDTKQGSETTVNTSPNARYAESDAFSDGGYIITWFAGDNVDGQYDGVVKQQFDNSGNKVGSETVVKTHVSGYQEYPSVAVLADDSYVVVWLNDNQYSNTSDICGQRFNRDGSKIGNEFTINAEAADSNNYEEVKYPDVTPLSDGGFVVVWEYLESNLDKTHVHAQRFSADGQKVGSELIASHNAPETYSARPHISASDSGKVTVAWGEYVDGTKDVMLKTYSLPITIEVTQLSGTDFTLDNTDKTAGTVTIEGKVFGDFSVNDPFTLSIDGHQIGSGNIDDQGNFTATVAFSDLKDHTALDVSVAATDESGNTGTVSSSAPYTVNHDVFLTIDDVTNDNLINIAESQTTVGITGQYSIASAGDIIEVLSNGTTYSHTMTAAEANAGGYFTVNVNGADLAAERSMTVSAKKGGNEVVARAHDYKLDLSAPAELAIGSEQTVNTHQDDIQWSSKVAHFSDNSFVVAWESRDQDSGDWGIFGQLYDAAGNKQGNEFQLNTDTAEYIWSVDLAVFSDDTFMAVWGSENSTGDVNKHAGRRFDSDANPLTDELVLHSSSSSQYSPRISALPDDRYIMAWTSREYSSNYNLIAQIFNTDDTKQGSETYITSETNQHLWEPKIAVFSDGGYVITWYGLHTVGKYHVFAQRFDSNGNKAGDTDIVQTTLLGHNDYPDVTVLPDDSYVIVWLSDKEGTPTTHDVHGRRYHRDGTPYGDDFIINTTSADGSQGENLRHPAVTSLIDGGFAVTWNLTGPSSTSNVYVQRFSSTGDKVGDVLNVSSADNTSGSTELDLSTASDGTLLVTWADTSNGTDDVKVRAYGMTSLSITSIGGSDFDLSNDDLTSGQIAIVGKVIGEFTDGDPVTLKIGSTQVGTGSVDSAGIFSINVPMIDMFSGTTLTTELAASDSANNVGTIQTSTPFSIDYDSFLILDVTPDNVINIAESQTTVSVSGQYTVANAGDVIEVSANGTTHSHTMTAAEASAGGYFTIDVNGADLAAESSISVSVQHDGSEVMNRSHSYNVDLNDPSSIQASETTTVNTHLESFQGISTNAYFSDGSYVVAWQSYDQDGDDYGVFAQHYDADGNKVGTEYQLNANTANTQYDISLTVLSDDSFVASWITYADNDNDIAIRKFDHSGNALTDELTHETTHGVGHQPRVIALADDSVVLTWNHSNDIVSHVFNADLSSKTNDISVNASDHASFYPETAAFSDGGYVTVWHAHDLDGHQNGVVMQRFDGNGQKIGNQTVVNTAITGDQEYASVTVLDDNSYVVVWLNENASQNTTDISGQRFSQDGTPLGSEFTVNNVTADGDQSEVIQYPDIASLSDGGFAVTWEFADAADQSTDIVAQRFSSAGQKVGDKIVVSEDATWSLNSRPHISGSDDGKMMITWGDVTSNEEDVKLKTYTLPVIIKITSISGADFTLDNTDKTAGNVTIEGKASGDYSTGDTITLWIDSTQVVSATLDATGNFSAQVAFSDMVDHSALRAQLVASDSAGNTATTSSVDTHYTIEHTSFVTINPVTPDNQVTISEAQSAISITGQYSIGKTGDVIEVSSNGNTFSHTLTSSDVSAGGVFSIDILGSDLYAASSLDVSVSRNGSTLGTKNHSYQIDPIVSSVSDTTIDEGQNTTITVTLSHASPLGGRIWLDALNDSALGVDDHSETLYVDFNDGHGWRDKGDFALGQWVDVPANTSTFSVKVATVDDNIYEGPESFTLRANAEGQSQVISTVTLNDNESPPTLHGTGVRIQHGSENAATHDEGPGWQFTTTHPSDEDMNVTIAFNDYFYSGSFGNFESQLYAEDINGNPLSPVGANDGLWSIGSTVSGTNFFVTLPAGQTALRVFIKPKDDSVYEGNEQIFPFAFLNGSQGNGQTATLNDDADKPIVNALTKIQDGIEGTTMAGWTLALSNTSITDTVVRVYLDDTIHQVSQADDYTDRVYIYSMTDAIVGEAIFNETNKADIAVPAGETGLKFYIQPTNDDIYEGNETIKLKARALYNQSDYVASEEASFNDDADKPTVVSVSDVTVEEGQYATATVTLSNTSTTTTRVWVDAYPISANETDDWNSSELWVNFDSSSWVKVASDFYTGNWIDVPANTASFQLRMSTTNDNVYESTEGFVIGANVEGQTQVGGTVTLNDNESPPTLHGTGVKIQNGMENATTHDEGPGWQFTTTHPSDEDMNVTIAFNDNFYSGSFGNFESQLYTEDINGNPISPVGASDGLWDVGSFSSGANFYVTLPAGQTALRVFIKPKDDNVYEGNEKIFPFAFLNGSQGNGQMATLDDEADNPTVTSLTTLPHQGVEGGDWPGWTLNLSNTSQSDTVVRLNVDDALHQATFLEDYTGTIDIYNMADVKIGTVTLQLSNNWEADIAVPAGQTGLKLYAHPTNDDIYEGNETIKLKARALSTQSNYIVSEEATFNDDADKPTVASVSDITVEEGSDAVVTVTLSNMSTSITRVWVDAYPGSADEANDWNSNDLWVNFDGTNWVQAPGDFYLGNWIDVPANTASFQVRMGTTNNNVFENNEAFDIKVRTEHEASLAQSGTVTITDVDDTPNVTSVSSHTVSEGGYVEPIAVTLSNASTSPISIELNLDGGTSSAEDGDYSGDEFWIRYNGGSWQKYEHDIVYGHVFNVPANVDAFEAKLVTINDNVYEGDENFYAWFRVDGDTWDSATDKGVITITDADDTPRVTQISYLLDVTEGQSPNWNKWSLQLSNAASSDHLVEIGFNDFEHSATFGYDYSGKIHVFTAAGTSLGEFTLNAGNGYKTWVTVPSGVSELHVSAEILDDTLYEGHENIAILAHTDGQNWVKSSASIIWDHPDNPTVSSVTHLQDGVEGGGAWPGWTLNLSNASIYDTVVKLNVQDALHQATFSQDYSGVIRIYSLDNVYQGEITLNASNSWVADITVSAGITGLKLYAEPLNDSTYEGNETLKIRQELPIRKQVGLTLQRR</sequence>
<dbReference type="Gene3D" id="2.60.40.2030">
    <property type="match status" value="2"/>
</dbReference>
<dbReference type="EMBL" id="PEIB01000018">
    <property type="protein sequence ID" value="RXJ72594.1"/>
    <property type="molecule type" value="Genomic_DNA"/>
</dbReference>
<evidence type="ECO:0000313" key="2">
    <source>
        <dbReference type="Proteomes" id="UP000290287"/>
    </source>
</evidence>
<dbReference type="NCBIfam" id="NF012196">
    <property type="entry name" value="Ig_like_ice"/>
    <property type="match status" value="4"/>
</dbReference>
<protein>
    <recommendedName>
        <fullName evidence="3">Tandem-95 repeat protein</fullName>
    </recommendedName>
</protein>
<reference evidence="1 2" key="1">
    <citation type="submission" date="2017-10" db="EMBL/GenBank/DDBJ databases">
        <title>Nyctiphanis sp. nov., isolated from the stomach of the euphausiid Nyctiphanes simplex (Hansen, 1911) in the Gulf of California.</title>
        <authorList>
            <person name="Gomez-Gil B."/>
            <person name="Aguilar-Mendez M."/>
            <person name="Lopez-Cortes A."/>
            <person name="Gomez-Gutierrez J."/>
            <person name="Roque A."/>
            <person name="Lang E."/>
            <person name="Gonzalez-Castillo A."/>
        </authorList>
    </citation>
    <scope>NUCLEOTIDE SEQUENCE [LARGE SCALE GENOMIC DNA]</scope>
    <source>
        <strain evidence="1 2">CAIM 600</strain>
    </source>
</reference>
<dbReference type="InterPro" id="IPR038081">
    <property type="entry name" value="CalX-like_sf"/>
</dbReference>
<organism evidence="1 2">
    <name type="scientific">Veronia nyctiphanis</name>
    <dbReference type="NCBI Taxonomy" id="1278244"/>
    <lineage>
        <taxon>Bacteria</taxon>
        <taxon>Pseudomonadati</taxon>
        <taxon>Pseudomonadota</taxon>
        <taxon>Gammaproteobacteria</taxon>
        <taxon>Vibrionales</taxon>
        <taxon>Vibrionaceae</taxon>
        <taxon>Veronia</taxon>
    </lineage>
</organism>
<accession>A0A4Q0YR82</accession>
<dbReference type="Proteomes" id="UP000290287">
    <property type="component" value="Unassembled WGS sequence"/>
</dbReference>
<keyword evidence="2" id="KW-1185">Reference proteome</keyword>
<dbReference type="SUPFAM" id="SSF101908">
    <property type="entry name" value="Putative isomerase YbhE"/>
    <property type="match status" value="1"/>
</dbReference>
<dbReference type="SUPFAM" id="SSF141072">
    <property type="entry name" value="CalX-like"/>
    <property type="match status" value="3"/>
</dbReference>
<dbReference type="InterPro" id="IPR049826">
    <property type="entry name" value="Ig-like_ice"/>
</dbReference>
<dbReference type="InterPro" id="IPR013783">
    <property type="entry name" value="Ig-like_fold"/>
</dbReference>
<name>A0A4Q0YR82_9GAMM</name>
<evidence type="ECO:0008006" key="3">
    <source>
        <dbReference type="Google" id="ProtNLM"/>
    </source>
</evidence>
<comment type="caution">
    <text evidence="1">The sequence shown here is derived from an EMBL/GenBank/DDBJ whole genome shotgun (WGS) entry which is preliminary data.</text>
</comment>
<proteinExistence type="predicted"/>
<gene>
    <name evidence="1" type="ORF">CS022_14925</name>
</gene>
<dbReference type="NCBIfam" id="TIGR01965">
    <property type="entry name" value="VCBS_repeat"/>
    <property type="match status" value="4"/>
</dbReference>
<dbReference type="OrthoDB" id="5918711at2"/>
<evidence type="ECO:0000313" key="1">
    <source>
        <dbReference type="EMBL" id="RXJ72594.1"/>
    </source>
</evidence>
<dbReference type="Gene3D" id="2.60.40.10">
    <property type="entry name" value="Immunoglobulins"/>
    <property type="match status" value="15"/>
</dbReference>